<evidence type="ECO:0000256" key="4">
    <source>
        <dbReference type="ARBA" id="ARBA00022989"/>
    </source>
</evidence>
<dbReference type="PANTHER" id="PTHR11920:SF335">
    <property type="entry name" value="GUANYLATE CYCLASE"/>
    <property type="match status" value="1"/>
</dbReference>
<dbReference type="Proteomes" id="UP000179807">
    <property type="component" value="Unassembled WGS sequence"/>
</dbReference>
<evidence type="ECO:0000313" key="10">
    <source>
        <dbReference type="EMBL" id="OHS98748.1"/>
    </source>
</evidence>
<keyword evidence="3" id="KW-0547">Nucleotide-binding</keyword>
<feature type="transmembrane region" description="Helical" evidence="7">
    <location>
        <begin position="446"/>
        <end position="468"/>
    </location>
</feature>
<dbReference type="PROSITE" id="PS50112">
    <property type="entry name" value="PAS"/>
    <property type="match status" value="1"/>
</dbReference>
<keyword evidence="5 7" id="KW-0472">Membrane</keyword>
<evidence type="ECO:0000256" key="6">
    <source>
        <dbReference type="ARBA" id="ARBA00023239"/>
    </source>
</evidence>
<feature type="transmembrane region" description="Helical" evidence="7">
    <location>
        <begin position="661"/>
        <end position="684"/>
    </location>
</feature>
<keyword evidence="6" id="KW-0456">Lyase</keyword>
<comment type="caution">
    <text evidence="10">The sequence shown here is derived from an EMBL/GenBank/DDBJ whole genome shotgun (WGS) entry which is preliminary data.</text>
</comment>
<organism evidence="10 11">
    <name type="scientific">Tritrichomonas foetus</name>
    <dbReference type="NCBI Taxonomy" id="1144522"/>
    <lineage>
        <taxon>Eukaryota</taxon>
        <taxon>Metamonada</taxon>
        <taxon>Parabasalia</taxon>
        <taxon>Tritrichomonadida</taxon>
        <taxon>Tritrichomonadidae</taxon>
        <taxon>Tritrichomonas</taxon>
    </lineage>
</organism>
<accession>A0A1J4JNB3</accession>
<dbReference type="GeneID" id="94829185"/>
<dbReference type="EMBL" id="MLAK01001038">
    <property type="protein sequence ID" value="OHS98748.1"/>
    <property type="molecule type" value="Genomic_DNA"/>
</dbReference>
<protein>
    <submittedName>
        <fullName evidence="10">Adenylate and Guanylate cyclase catalytic domain containing protein</fullName>
    </submittedName>
</protein>
<evidence type="ECO:0000256" key="2">
    <source>
        <dbReference type="ARBA" id="ARBA00022692"/>
    </source>
</evidence>
<evidence type="ECO:0000259" key="9">
    <source>
        <dbReference type="PROSITE" id="PS50125"/>
    </source>
</evidence>
<dbReference type="GO" id="GO:0005886">
    <property type="term" value="C:plasma membrane"/>
    <property type="evidence" value="ECO:0007669"/>
    <property type="project" value="TreeGrafter"/>
</dbReference>
<dbReference type="GO" id="GO:0004383">
    <property type="term" value="F:guanylate cyclase activity"/>
    <property type="evidence" value="ECO:0007669"/>
    <property type="project" value="TreeGrafter"/>
</dbReference>
<dbReference type="SMART" id="SM00091">
    <property type="entry name" value="PAS"/>
    <property type="match status" value="1"/>
</dbReference>
<dbReference type="VEuPathDB" id="TrichDB:TRFO_08762"/>
<keyword evidence="2 7" id="KW-0812">Transmembrane</keyword>
<dbReference type="RefSeq" id="XP_068351885.1">
    <property type="nucleotide sequence ID" value="XM_068494481.1"/>
</dbReference>
<name>A0A1J4JNB3_9EUKA</name>
<gene>
    <name evidence="10" type="ORF">TRFO_08762</name>
</gene>
<dbReference type="PANTHER" id="PTHR11920">
    <property type="entry name" value="GUANYLYL CYCLASE"/>
    <property type="match status" value="1"/>
</dbReference>
<feature type="transmembrane region" description="Helical" evidence="7">
    <location>
        <begin position="69"/>
        <end position="93"/>
    </location>
</feature>
<keyword evidence="4 7" id="KW-1133">Transmembrane helix</keyword>
<dbReference type="InterPro" id="IPR029787">
    <property type="entry name" value="Nucleotide_cyclase"/>
</dbReference>
<feature type="transmembrane region" description="Helical" evidence="7">
    <location>
        <begin position="131"/>
        <end position="152"/>
    </location>
</feature>
<dbReference type="NCBIfam" id="TIGR00229">
    <property type="entry name" value="sensory_box"/>
    <property type="match status" value="1"/>
</dbReference>
<dbReference type="InterPro" id="IPR050401">
    <property type="entry name" value="Cyclic_nucleotide_synthase"/>
</dbReference>
<sequence>MAISLVFVLFIFVSSAYFWIYLKIACQTLIFRPNSIVTVSMQPQVLIFASQLLVTCILAFPESNSTSHILITSILIILAGIIYFASIGIAFIYGGIVSPIATAAFIATCFTSGLMCFANAITILIGKQSNLLYIVSFVIIYFISNITTLFLWNRKKTKNLELLDEIIDEASYFDCIRNVNQFVNIAVDGFYHAHPACINWSFLKLGLEKWPSHQMVWFIYAKFTAIYPEETQTLGWIYNTIINNKVKGSSAKTVKEQSVNIGRQRESNLSNDLKVKLNTVSKHITSAKHKLRHVWDLAIQGNISDMETATKKAIEGIEQSDAEIVHIFHQFPNNRFVTRQYARFCKELKADYATYHEMVDKTHMLQRGININKDQAHEYGLSVFTNLPDHINLRKDMTSIQSGTESISTSQMDLENDEENNQDNEDSMILIQRINSLIIPSTRYTVIIRLVLFICFFLIPVIIFIAYVNFYQISISKPISHMECLAKLRTFLFQLTAFAGQRIYEMLGFFIPAEEYNSTASLPESVGSSWKTIDQLIFVTSSLTVTMQTAESFRTYKTDNKWIKMAQNNIFRSIINFSYYEGIMPNYKNITIMTALSDFIYQQTPLMIEEGQLNSSVVNSSTILNLIMNLPQMATALDDAIQYISKFISENDDVQHSMLSLAMYCIIAFIVILFLSILIVQLLWINNNKEQVYKCLISLPKNAVSQLTENLRVLKKESDNMSSSIGNTEMNKQEDSIMKMFVIGGSSSSSKIIDALFLIVSSIIIIAMHVSCTVIALQLLINQSSYLRQNSPHINNLYGAYAMLMGTVTTVVMILVNGDPVYNVFLLDKPYLLDVYHYRIVKSREYYNAARFGGSSIKEPPFSGFQAGVKAVDEKQTCVDKYSIPANILEASKCYSVDLIFAVIEGIWNSRVVPYETRDDLGIEQNELFSIVWGLLIFPIYDAFFYPMANTLVDTLYTDMDIEKFASFPVLVLLLIVALFFETASIIQIIIIEKHMKNVLKLILHVSSKIVLQTPNIMKVLSGDFKKQRETASRNNYFFQNVVSNLPDAVIVIDQEKNVKSVNTAFSRILSIEEEEVKGKTISEIFDQKFEGNIQNLVSIISGGKPKNETLIYTKSDGNKINLEATSLMINQNTVILFRDITQTTRYNTLIQEEKSKSDVLLSSILPPSLVNRVQAGEKNISFAVQTATIVFMDIVSFTPWCGSLPADRVMMTLNALFKKFDAGVSRYSEMTKIKCIGDCYMAAGGVFAEVNQPAQHAKDVTSFGIDALNAVTELNKELNENLRIRVGINTGGPIVAGVLGIGKPTFEILGPAINMAQQMEHHGVPMQVHVSRSVYELIYGGSFVIKERGAIDVKGGTMITYLVSNGKKN</sequence>
<dbReference type="GO" id="GO:0000166">
    <property type="term" value="F:nucleotide binding"/>
    <property type="evidence" value="ECO:0007669"/>
    <property type="project" value="UniProtKB-KW"/>
</dbReference>
<dbReference type="PROSITE" id="PS50125">
    <property type="entry name" value="GUANYLATE_CYCLASE_2"/>
    <property type="match status" value="1"/>
</dbReference>
<evidence type="ECO:0000313" key="11">
    <source>
        <dbReference type="Proteomes" id="UP000179807"/>
    </source>
</evidence>
<feature type="transmembrane region" description="Helical" evidence="7">
    <location>
        <begin position="968"/>
        <end position="992"/>
    </location>
</feature>
<dbReference type="Pfam" id="PF13426">
    <property type="entry name" value="PAS_9"/>
    <property type="match status" value="1"/>
</dbReference>
<dbReference type="GO" id="GO:0004016">
    <property type="term" value="F:adenylate cyclase activity"/>
    <property type="evidence" value="ECO:0007669"/>
    <property type="project" value="TreeGrafter"/>
</dbReference>
<feature type="transmembrane region" description="Helical" evidence="7">
    <location>
        <begin position="100"/>
        <end position="125"/>
    </location>
</feature>
<dbReference type="SUPFAM" id="SSF55073">
    <property type="entry name" value="Nucleotide cyclase"/>
    <property type="match status" value="1"/>
</dbReference>
<feature type="transmembrane region" description="Helical" evidence="7">
    <location>
        <begin position="6"/>
        <end position="24"/>
    </location>
</feature>
<feature type="transmembrane region" description="Helical" evidence="7">
    <location>
        <begin position="755"/>
        <end position="777"/>
    </location>
</feature>
<dbReference type="Pfam" id="PF00211">
    <property type="entry name" value="Guanylate_cyc"/>
    <property type="match status" value="1"/>
</dbReference>
<dbReference type="SMART" id="SM00044">
    <property type="entry name" value="CYCc"/>
    <property type="match status" value="1"/>
</dbReference>
<dbReference type="Gene3D" id="3.30.70.1230">
    <property type="entry name" value="Nucleotide cyclase"/>
    <property type="match status" value="1"/>
</dbReference>
<dbReference type="GO" id="GO:0001653">
    <property type="term" value="F:peptide receptor activity"/>
    <property type="evidence" value="ECO:0007669"/>
    <property type="project" value="TreeGrafter"/>
</dbReference>
<feature type="domain" description="PAS" evidence="8">
    <location>
        <begin position="1035"/>
        <end position="1089"/>
    </location>
</feature>
<feature type="transmembrane region" description="Helical" evidence="7">
    <location>
        <begin position="928"/>
        <end position="948"/>
    </location>
</feature>
<dbReference type="SUPFAM" id="SSF55785">
    <property type="entry name" value="PYP-like sensor domain (PAS domain)"/>
    <property type="match status" value="1"/>
</dbReference>
<dbReference type="OrthoDB" id="60033at2759"/>
<dbReference type="GO" id="GO:0035556">
    <property type="term" value="P:intracellular signal transduction"/>
    <property type="evidence" value="ECO:0007669"/>
    <property type="project" value="InterPro"/>
</dbReference>
<dbReference type="GO" id="GO:0007168">
    <property type="term" value="P:receptor guanylyl cyclase signaling pathway"/>
    <property type="evidence" value="ECO:0007669"/>
    <property type="project" value="TreeGrafter"/>
</dbReference>
<dbReference type="CDD" id="cd00130">
    <property type="entry name" value="PAS"/>
    <property type="match status" value="1"/>
</dbReference>
<evidence type="ECO:0000256" key="1">
    <source>
        <dbReference type="ARBA" id="ARBA00004370"/>
    </source>
</evidence>
<feature type="transmembrane region" description="Helical" evidence="7">
    <location>
        <begin position="45"/>
        <end position="63"/>
    </location>
</feature>
<dbReference type="CDD" id="cd07302">
    <property type="entry name" value="CHD"/>
    <property type="match status" value="1"/>
</dbReference>
<comment type="subcellular location">
    <subcellularLocation>
        <location evidence="1">Membrane</location>
    </subcellularLocation>
</comment>
<evidence type="ECO:0000259" key="8">
    <source>
        <dbReference type="PROSITE" id="PS50112"/>
    </source>
</evidence>
<evidence type="ECO:0000256" key="5">
    <source>
        <dbReference type="ARBA" id="ARBA00023136"/>
    </source>
</evidence>
<dbReference type="InterPro" id="IPR000014">
    <property type="entry name" value="PAS"/>
</dbReference>
<evidence type="ECO:0000256" key="7">
    <source>
        <dbReference type="SAM" id="Phobius"/>
    </source>
</evidence>
<dbReference type="InterPro" id="IPR035965">
    <property type="entry name" value="PAS-like_dom_sf"/>
</dbReference>
<proteinExistence type="predicted"/>
<dbReference type="InterPro" id="IPR001054">
    <property type="entry name" value="A/G_cyclase"/>
</dbReference>
<feature type="domain" description="Guanylate cyclase" evidence="9">
    <location>
        <begin position="1189"/>
        <end position="1321"/>
    </location>
</feature>
<dbReference type="Gene3D" id="3.30.450.20">
    <property type="entry name" value="PAS domain"/>
    <property type="match status" value="1"/>
</dbReference>
<keyword evidence="11" id="KW-1185">Reference proteome</keyword>
<reference evidence="10" key="1">
    <citation type="submission" date="2016-10" db="EMBL/GenBank/DDBJ databases">
        <authorList>
            <person name="Benchimol M."/>
            <person name="Almeida L.G."/>
            <person name="Vasconcelos A.T."/>
            <person name="Perreira-Neves A."/>
            <person name="Rosa I.A."/>
            <person name="Tasca T."/>
            <person name="Bogo M.R."/>
            <person name="de Souza W."/>
        </authorList>
    </citation>
    <scope>NUCLEOTIDE SEQUENCE [LARGE SCALE GENOMIC DNA]</scope>
    <source>
        <strain evidence="10">K</strain>
    </source>
</reference>
<feature type="transmembrane region" description="Helical" evidence="7">
    <location>
        <begin position="797"/>
        <end position="816"/>
    </location>
</feature>
<evidence type="ECO:0000256" key="3">
    <source>
        <dbReference type="ARBA" id="ARBA00022741"/>
    </source>
</evidence>